<feature type="region of interest" description="Disordered" evidence="20">
    <location>
        <begin position="1"/>
        <end position="27"/>
    </location>
</feature>
<accession>A0AA47NZN0</accession>
<dbReference type="Pfam" id="PF03807">
    <property type="entry name" value="F420_oxidored"/>
    <property type="match status" value="1"/>
</dbReference>
<evidence type="ECO:0000256" key="18">
    <source>
        <dbReference type="ARBA" id="ARBA00048958"/>
    </source>
</evidence>
<dbReference type="InterPro" id="IPR013130">
    <property type="entry name" value="Fe3_Rdtase_TM_dom"/>
</dbReference>
<dbReference type="PANTHER" id="PTHR14239">
    <property type="entry name" value="DUDULIN-RELATED"/>
    <property type="match status" value="1"/>
</dbReference>
<evidence type="ECO:0000313" key="24">
    <source>
        <dbReference type="EMBL" id="KAK0141727.1"/>
    </source>
</evidence>
<protein>
    <submittedName>
        <fullName evidence="24">Metalloreductase STEAP3</fullName>
    </submittedName>
</protein>
<dbReference type="SUPFAM" id="SSF51735">
    <property type="entry name" value="NAD(P)-binding Rossmann-fold domains"/>
    <property type="match status" value="1"/>
</dbReference>
<evidence type="ECO:0000259" key="22">
    <source>
        <dbReference type="Pfam" id="PF01794"/>
    </source>
</evidence>
<dbReference type="Proteomes" id="UP001174136">
    <property type="component" value="Unassembled WGS sequence"/>
</dbReference>
<organism evidence="24 25">
    <name type="scientific">Merluccius polli</name>
    <name type="common">Benguela hake</name>
    <name type="synonym">Merluccius cadenati</name>
    <dbReference type="NCBI Taxonomy" id="89951"/>
    <lineage>
        <taxon>Eukaryota</taxon>
        <taxon>Metazoa</taxon>
        <taxon>Chordata</taxon>
        <taxon>Craniata</taxon>
        <taxon>Vertebrata</taxon>
        <taxon>Euteleostomi</taxon>
        <taxon>Actinopterygii</taxon>
        <taxon>Neopterygii</taxon>
        <taxon>Teleostei</taxon>
        <taxon>Neoteleostei</taxon>
        <taxon>Acanthomorphata</taxon>
        <taxon>Zeiogadaria</taxon>
        <taxon>Gadariae</taxon>
        <taxon>Gadiformes</taxon>
        <taxon>Gadoidei</taxon>
        <taxon>Merlucciidae</taxon>
        <taxon>Merluccius</taxon>
    </lineage>
</organism>
<dbReference type="Pfam" id="PF01794">
    <property type="entry name" value="Ferric_reduct"/>
    <property type="match status" value="1"/>
</dbReference>
<comment type="cofactor">
    <cofactor evidence="2">
        <name>FAD</name>
        <dbReference type="ChEBI" id="CHEBI:57692"/>
    </cofactor>
</comment>
<evidence type="ECO:0000256" key="8">
    <source>
        <dbReference type="ARBA" id="ARBA00022692"/>
    </source>
</evidence>
<name>A0AA47NZN0_MERPO</name>
<evidence type="ECO:0000256" key="14">
    <source>
        <dbReference type="ARBA" id="ARBA00023004"/>
    </source>
</evidence>
<feature type="region of interest" description="Disordered" evidence="20">
    <location>
        <begin position="478"/>
        <end position="502"/>
    </location>
</feature>
<evidence type="ECO:0000256" key="15">
    <source>
        <dbReference type="ARBA" id="ARBA00023008"/>
    </source>
</evidence>
<dbReference type="PANTHER" id="PTHR14239:SF8">
    <property type="entry name" value="METALLOREDUCTASE STEAP3"/>
    <property type="match status" value="1"/>
</dbReference>
<keyword evidence="15" id="KW-0186">Copper</keyword>
<dbReference type="GO" id="GO:0052851">
    <property type="term" value="F:ferric-chelate reductase (NADPH) activity"/>
    <property type="evidence" value="ECO:0007669"/>
    <property type="project" value="TreeGrafter"/>
</dbReference>
<evidence type="ECO:0000313" key="25">
    <source>
        <dbReference type="Proteomes" id="UP001174136"/>
    </source>
</evidence>
<evidence type="ECO:0000256" key="7">
    <source>
        <dbReference type="ARBA" id="ARBA00022630"/>
    </source>
</evidence>
<evidence type="ECO:0000256" key="9">
    <source>
        <dbReference type="ARBA" id="ARBA00022723"/>
    </source>
</evidence>
<reference evidence="24" key="1">
    <citation type="journal article" date="2023" name="Front. Mar. Sci.">
        <title>A new Merluccius polli reference genome to investigate the effects of global change in West African waters.</title>
        <authorList>
            <person name="Mateo J.L."/>
            <person name="Blanco-Fernandez C."/>
            <person name="Garcia-Vazquez E."/>
            <person name="Machado-Schiaffino G."/>
        </authorList>
    </citation>
    <scope>NUCLEOTIDE SEQUENCE</scope>
    <source>
        <strain evidence="24">C29</strain>
        <tissue evidence="24">Fin</tissue>
    </source>
</reference>
<feature type="transmembrane region" description="Helical" evidence="21">
    <location>
        <begin position="393"/>
        <end position="417"/>
    </location>
</feature>
<comment type="catalytic activity">
    <reaction evidence="19">
        <text>2 Fe(2+) + NADP(+) + H(+) = 2 Fe(3+) + NADPH</text>
        <dbReference type="Rhea" id="RHEA:71767"/>
        <dbReference type="ChEBI" id="CHEBI:15378"/>
        <dbReference type="ChEBI" id="CHEBI:29033"/>
        <dbReference type="ChEBI" id="CHEBI:29034"/>
        <dbReference type="ChEBI" id="CHEBI:57783"/>
        <dbReference type="ChEBI" id="CHEBI:58349"/>
    </reaction>
    <physiologicalReaction direction="right-to-left" evidence="19">
        <dbReference type="Rhea" id="RHEA:71769"/>
    </physiologicalReaction>
</comment>
<keyword evidence="9" id="KW-0479">Metal-binding</keyword>
<feature type="transmembrane region" description="Helical" evidence="21">
    <location>
        <begin position="215"/>
        <end position="233"/>
    </location>
</feature>
<comment type="caution">
    <text evidence="24">The sequence shown here is derived from an EMBL/GenBank/DDBJ whole genome shotgun (WGS) entry which is preliminary data.</text>
</comment>
<dbReference type="InterPro" id="IPR051267">
    <property type="entry name" value="STEAP_metalloreductase"/>
</dbReference>
<feature type="transmembrane region" description="Helical" evidence="21">
    <location>
        <begin position="259"/>
        <end position="285"/>
    </location>
</feature>
<sequence length="502" mass="54416">MPREEMMRPLIRGRGVGSRPLEASASDPGTPLVGILGTGDFSRSLSGCLVASGYPVVVGSRSPERSRALFPEEAEVTSQMEAASQADLVFVALFPEHYSTLAGLRQALAGKVLVDVSNGIQVNLCGTSHAEQLAAMFPESDVVKGFNTVSAWALQTGPRDGNRQVLLCGDSAAAKAMVGQLCRALGFVPVDTGLLAARALDLENLPLRLFPSWRIPLLSTFALFTAFYLYNFIHDVLHPFVMAGNSRAFSKMPVETVNVTLPAVALVMLALVYMPGSLAAALQLSRGTKYTRFPSWLDRWLGRRKQLGLCSFACAAMHAVYSLCLPMRRSARYKILNEAYKQVTKGVPDSWQDEAVWRMELYLSVGIMALGLLSLLAIASLPTVADALNWREFTFMQSGLGMAALTAGTLHTLLFGWDRAFDPGNYHFCLPPTFMVVLPLPLAVLCSRLAFCLPCLAARLARIRRGWEKSRHLRFVPPEEGGGGCSNGGVGNGRSLEDVSDV</sequence>
<dbReference type="EMBL" id="JAOPHQ010003750">
    <property type="protein sequence ID" value="KAK0141727.1"/>
    <property type="molecule type" value="Genomic_DNA"/>
</dbReference>
<evidence type="ECO:0000256" key="4">
    <source>
        <dbReference type="ARBA" id="ARBA00007729"/>
    </source>
</evidence>
<keyword evidence="7" id="KW-0285">Flavoprotein</keyword>
<dbReference type="InterPro" id="IPR036291">
    <property type="entry name" value="NAD(P)-bd_dom_sf"/>
</dbReference>
<feature type="domain" description="Ferric oxidoreductase" evidence="22">
    <location>
        <begin position="265"/>
        <end position="406"/>
    </location>
</feature>
<keyword evidence="8 21" id="KW-0812">Transmembrane</keyword>
<keyword evidence="17 21" id="KW-0472">Membrane</keyword>
<keyword evidence="16" id="KW-0406">Ion transport</keyword>
<dbReference type="GO" id="GO:0006826">
    <property type="term" value="P:iron ion transport"/>
    <property type="evidence" value="ECO:0007669"/>
    <property type="project" value="UniProtKB-KW"/>
</dbReference>
<dbReference type="GO" id="GO:0008823">
    <property type="term" value="F:cupric reductase (NADH) activity"/>
    <property type="evidence" value="ECO:0007669"/>
    <property type="project" value="TreeGrafter"/>
</dbReference>
<keyword evidence="6" id="KW-0410">Iron transport</keyword>
<evidence type="ECO:0000256" key="12">
    <source>
        <dbReference type="ARBA" id="ARBA00022989"/>
    </source>
</evidence>
<feature type="transmembrane region" description="Helical" evidence="21">
    <location>
        <begin position="437"/>
        <end position="461"/>
    </location>
</feature>
<keyword evidence="25" id="KW-1185">Reference proteome</keyword>
<evidence type="ECO:0000256" key="21">
    <source>
        <dbReference type="SAM" id="Phobius"/>
    </source>
</evidence>
<evidence type="ECO:0000259" key="23">
    <source>
        <dbReference type="Pfam" id="PF03807"/>
    </source>
</evidence>
<evidence type="ECO:0000256" key="6">
    <source>
        <dbReference type="ARBA" id="ARBA00022496"/>
    </source>
</evidence>
<evidence type="ECO:0000256" key="2">
    <source>
        <dbReference type="ARBA" id="ARBA00001974"/>
    </source>
</evidence>
<evidence type="ECO:0000256" key="17">
    <source>
        <dbReference type="ARBA" id="ARBA00023136"/>
    </source>
</evidence>
<dbReference type="GO" id="GO:0015677">
    <property type="term" value="P:copper ion import"/>
    <property type="evidence" value="ECO:0007669"/>
    <property type="project" value="TreeGrafter"/>
</dbReference>
<evidence type="ECO:0000256" key="10">
    <source>
        <dbReference type="ARBA" id="ARBA00022753"/>
    </source>
</evidence>
<proteinExistence type="inferred from homology"/>
<evidence type="ECO:0000256" key="19">
    <source>
        <dbReference type="ARBA" id="ARBA00049387"/>
    </source>
</evidence>
<keyword evidence="5" id="KW-0813">Transport</keyword>
<evidence type="ECO:0000256" key="16">
    <source>
        <dbReference type="ARBA" id="ARBA00023065"/>
    </source>
</evidence>
<feature type="domain" description="Pyrroline-5-carboxylate reductase catalytic N-terminal" evidence="23">
    <location>
        <begin position="33"/>
        <end position="119"/>
    </location>
</feature>
<comment type="similarity">
    <text evidence="4">Belongs to the STEAP family.</text>
</comment>
<dbReference type="GO" id="GO:0005886">
    <property type="term" value="C:plasma membrane"/>
    <property type="evidence" value="ECO:0007669"/>
    <property type="project" value="TreeGrafter"/>
</dbReference>
<evidence type="ECO:0000256" key="1">
    <source>
        <dbReference type="ARBA" id="ARBA00001970"/>
    </source>
</evidence>
<comment type="cofactor">
    <cofactor evidence="1">
        <name>heme b</name>
        <dbReference type="ChEBI" id="CHEBI:60344"/>
    </cofactor>
</comment>
<comment type="subcellular location">
    <subcellularLocation>
        <location evidence="3">Endosome membrane</location>
        <topology evidence="3">Multi-pass membrane protein</topology>
    </subcellularLocation>
</comment>
<keyword evidence="11" id="KW-0274">FAD</keyword>
<keyword evidence="10" id="KW-0967">Endosome</keyword>
<evidence type="ECO:0000256" key="13">
    <source>
        <dbReference type="ARBA" id="ARBA00023002"/>
    </source>
</evidence>
<evidence type="ECO:0000256" key="5">
    <source>
        <dbReference type="ARBA" id="ARBA00022448"/>
    </source>
</evidence>
<comment type="catalytic activity">
    <reaction evidence="18">
        <text>2 Cu(+) + NADP(+) + H(+) = 2 Cu(2+) + NADPH</text>
        <dbReference type="Rhea" id="RHEA:71771"/>
        <dbReference type="ChEBI" id="CHEBI:15378"/>
        <dbReference type="ChEBI" id="CHEBI:29036"/>
        <dbReference type="ChEBI" id="CHEBI:49552"/>
        <dbReference type="ChEBI" id="CHEBI:57783"/>
        <dbReference type="ChEBI" id="CHEBI:58349"/>
    </reaction>
    <physiologicalReaction direction="right-to-left" evidence="18">
        <dbReference type="Rhea" id="RHEA:71773"/>
    </physiologicalReaction>
</comment>
<evidence type="ECO:0000256" key="20">
    <source>
        <dbReference type="SAM" id="MobiDB-lite"/>
    </source>
</evidence>
<dbReference type="GO" id="GO:0010008">
    <property type="term" value="C:endosome membrane"/>
    <property type="evidence" value="ECO:0007669"/>
    <property type="project" value="UniProtKB-SubCell"/>
</dbReference>
<dbReference type="FunFam" id="3.40.50.720:FF:000051">
    <property type="entry name" value="STEAP2 metalloreductase"/>
    <property type="match status" value="1"/>
</dbReference>
<keyword evidence="13" id="KW-0560">Oxidoreductase</keyword>
<dbReference type="Gene3D" id="3.40.50.720">
    <property type="entry name" value="NAD(P)-binding Rossmann-like Domain"/>
    <property type="match status" value="1"/>
</dbReference>
<keyword evidence="12 21" id="KW-1133">Transmembrane helix</keyword>
<evidence type="ECO:0000256" key="3">
    <source>
        <dbReference type="ARBA" id="ARBA00004337"/>
    </source>
</evidence>
<gene>
    <name evidence="24" type="primary">STEAP3_0</name>
    <name evidence="24" type="ORF">N1851_020604</name>
</gene>
<keyword evidence="14" id="KW-0408">Iron</keyword>
<dbReference type="InterPro" id="IPR028939">
    <property type="entry name" value="P5C_Rdtase_cat_N"/>
</dbReference>
<feature type="transmembrane region" description="Helical" evidence="21">
    <location>
        <begin position="361"/>
        <end position="381"/>
    </location>
</feature>
<evidence type="ECO:0000256" key="11">
    <source>
        <dbReference type="ARBA" id="ARBA00022827"/>
    </source>
</evidence>
<dbReference type="GO" id="GO:0046872">
    <property type="term" value="F:metal ion binding"/>
    <property type="evidence" value="ECO:0007669"/>
    <property type="project" value="UniProtKB-KW"/>
</dbReference>
<feature type="compositionally biased region" description="Gly residues" evidence="20">
    <location>
        <begin position="480"/>
        <end position="492"/>
    </location>
</feature>
<dbReference type="AlphaFoldDB" id="A0AA47NZN0"/>